<dbReference type="PANTHER" id="PTHR43712">
    <property type="entry name" value="PUTATIVE (AFU_ORTHOLOGUE AFUA_4G14580)-RELATED"/>
    <property type="match status" value="1"/>
</dbReference>
<protein>
    <recommendedName>
        <fullName evidence="4">O-methyltransferase C-terminal domain-containing protein</fullName>
    </recommendedName>
</protein>
<evidence type="ECO:0000256" key="1">
    <source>
        <dbReference type="ARBA" id="ARBA00022603"/>
    </source>
</evidence>
<dbReference type="SUPFAM" id="SSF53335">
    <property type="entry name" value="S-adenosyl-L-methionine-dependent methyltransferases"/>
    <property type="match status" value="1"/>
</dbReference>
<organism evidence="5 6">
    <name type="scientific">Lithohypha guttulata</name>
    <dbReference type="NCBI Taxonomy" id="1690604"/>
    <lineage>
        <taxon>Eukaryota</taxon>
        <taxon>Fungi</taxon>
        <taxon>Dikarya</taxon>
        <taxon>Ascomycota</taxon>
        <taxon>Pezizomycotina</taxon>
        <taxon>Eurotiomycetes</taxon>
        <taxon>Chaetothyriomycetidae</taxon>
        <taxon>Chaetothyriales</taxon>
        <taxon>Trichomeriaceae</taxon>
        <taxon>Lithohypha</taxon>
    </lineage>
</organism>
<evidence type="ECO:0000256" key="2">
    <source>
        <dbReference type="ARBA" id="ARBA00022679"/>
    </source>
</evidence>
<keyword evidence="1" id="KW-0489">Methyltransferase</keyword>
<keyword evidence="6" id="KW-1185">Reference proteome</keyword>
<keyword evidence="2" id="KW-0808">Transferase</keyword>
<dbReference type="Proteomes" id="UP001309876">
    <property type="component" value="Unassembled WGS sequence"/>
</dbReference>
<dbReference type="EMBL" id="JAVRRJ010000013">
    <property type="protein sequence ID" value="KAK5080547.1"/>
    <property type="molecule type" value="Genomic_DNA"/>
</dbReference>
<proteinExistence type="predicted"/>
<sequence length="304" mass="33633">MAMTSGLFRELDNHTLEHTTISKDLRQGSPFLHAMTFLTETASITANKMVDMTKQYGSSSAQNHTAFNIAFDTDLPFYAYSSKDPKLSTQLAGSMKFFGVGGELHLKHLVNGYDWESLGDAKVVDVGGSQGHASIALASTFPNLSFIVQDLPEVIDRAKKARTTSPPDPAVASRVSFEVHNFFQPQPPSSHSADVFLARLVLNNWHDNEAASILRNLVSVMKPSARFVIMSAVLPDPGVVNLREEAIERTRDMFMMQAMNGTERGLLEWKDLFKQTDQRLILKKMTKPEGSNLSVLEVVLGEES</sequence>
<keyword evidence="3" id="KW-0949">S-adenosyl-L-methionine</keyword>
<dbReference type="GO" id="GO:0032259">
    <property type="term" value="P:methylation"/>
    <property type="evidence" value="ECO:0007669"/>
    <property type="project" value="UniProtKB-KW"/>
</dbReference>
<accession>A0AAN7SEP4</accession>
<dbReference type="InterPro" id="IPR001077">
    <property type="entry name" value="COMT_C"/>
</dbReference>
<dbReference type="InterPro" id="IPR016461">
    <property type="entry name" value="COMT-like"/>
</dbReference>
<dbReference type="Pfam" id="PF00891">
    <property type="entry name" value="Methyltransf_2"/>
    <property type="match status" value="1"/>
</dbReference>
<dbReference type="PROSITE" id="PS51683">
    <property type="entry name" value="SAM_OMT_II"/>
    <property type="match status" value="1"/>
</dbReference>
<feature type="domain" description="O-methyltransferase C-terminal" evidence="4">
    <location>
        <begin position="63"/>
        <end position="275"/>
    </location>
</feature>
<dbReference type="Gene3D" id="3.40.50.150">
    <property type="entry name" value="Vaccinia Virus protein VP39"/>
    <property type="match status" value="1"/>
</dbReference>
<gene>
    <name evidence="5" type="ORF">LTR05_008490</name>
</gene>
<dbReference type="GO" id="GO:0008171">
    <property type="term" value="F:O-methyltransferase activity"/>
    <property type="evidence" value="ECO:0007669"/>
    <property type="project" value="InterPro"/>
</dbReference>
<dbReference type="AlphaFoldDB" id="A0AAN7SEP4"/>
<dbReference type="InterPro" id="IPR029063">
    <property type="entry name" value="SAM-dependent_MTases_sf"/>
</dbReference>
<evidence type="ECO:0000313" key="5">
    <source>
        <dbReference type="EMBL" id="KAK5080547.1"/>
    </source>
</evidence>
<name>A0AAN7SEP4_9EURO</name>
<evidence type="ECO:0000313" key="6">
    <source>
        <dbReference type="Proteomes" id="UP001309876"/>
    </source>
</evidence>
<dbReference type="CDD" id="cd02440">
    <property type="entry name" value="AdoMet_MTases"/>
    <property type="match status" value="1"/>
</dbReference>
<comment type="caution">
    <text evidence="5">The sequence shown here is derived from an EMBL/GenBank/DDBJ whole genome shotgun (WGS) entry which is preliminary data.</text>
</comment>
<evidence type="ECO:0000256" key="3">
    <source>
        <dbReference type="ARBA" id="ARBA00022691"/>
    </source>
</evidence>
<reference evidence="5 6" key="1">
    <citation type="submission" date="2023-08" db="EMBL/GenBank/DDBJ databases">
        <title>Black Yeasts Isolated from many extreme environments.</title>
        <authorList>
            <person name="Coleine C."/>
            <person name="Stajich J.E."/>
            <person name="Selbmann L."/>
        </authorList>
    </citation>
    <scope>NUCLEOTIDE SEQUENCE [LARGE SCALE GENOMIC DNA]</scope>
    <source>
        <strain evidence="5 6">CCFEE 5910</strain>
    </source>
</reference>
<dbReference type="PANTHER" id="PTHR43712:SF19">
    <property type="entry name" value="DUAL O-METHYLTRANSFERASE_FAD-DEPENDENT MONOOXYGENASE ELCB"/>
    <property type="match status" value="1"/>
</dbReference>
<evidence type="ECO:0000259" key="4">
    <source>
        <dbReference type="Pfam" id="PF00891"/>
    </source>
</evidence>